<evidence type="ECO:0000259" key="1">
    <source>
        <dbReference type="Pfam" id="PF17921"/>
    </source>
</evidence>
<feature type="domain" description="Integrase zinc-binding" evidence="1">
    <location>
        <begin position="3"/>
        <end position="40"/>
    </location>
</feature>
<proteinExistence type="predicted"/>
<gene>
    <name evidence="2" type="ORF">CR513_53607</name>
</gene>
<dbReference type="PANTHER" id="PTHR35046">
    <property type="entry name" value="ZINC KNUCKLE (CCHC-TYPE) FAMILY PROTEIN"/>
    <property type="match status" value="1"/>
</dbReference>
<evidence type="ECO:0000313" key="3">
    <source>
        <dbReference type="Proteomes" id="UP000257109"/>
    </source>
</evidence>
<keyword evidence="3" id="KW-1185">Reference proteome</keyword>
<reference evidence="2" key="1">
    <citation type="submission" date="2018-05" db="EMBL/GenBank/DDBJ databases">
        <title>Draft genome of Mucuna pruriens seed.</title>
        <authorList>
            <person name="Nnadi N.E."/>
            <person name="Vos R."/>
            <person name="Hasami M.H."/>
            <person name="Devisetty U.K."/>
            <person name="Aguiy J.C."/>
        </authorList>
    </citation>
    <scope>NUCLEOTIDE SEQUENCE [LARGE SCALE GENOMIC DNA]</scope>
    <source>
        <strain evidence="2">JCA_2017</strain>
    </source>
</reference>
<accession>A0A371EN92</accession>
<dbReference type="Gene3D" id="1.10.340.70">
    <property type="match status" value="1"/>
</dbReference>
<comment type="caution">
    <text evidence="2">The sequence shown here is derived from an EMBL/GenBank/DDBJ whole genome shotgun (WGS) entry which is preliminary data.</text>
</comment>
<name>A0A371EN92_MUCPR</name>
<evidence type="ECO:0000313" key="2">
    <source>
        <dbReference type="EMBL" id="RDX67508.1"/>
    </source>
</evidence>
<dbReference type="OrthoDB" id="1935586at2759"/>
<dbReference type="Proteomes" id="UP000257109">
    <property type="component" value="Unassembled WGS sequence"/>
</dbReference>
<dbReference type="EMBL" id="QJKJ01012960">
    <property type="protein sequence ID" value="RDX67508.1"/>
    <property type="molecule type" value="Genomic_DNA"/>
</dbReference>
<dbReference type="InterPro" id="IPR041588">
    <property type="entry name" value="Integrase_H2C2"/>
</dbReference>
<sequence length="124" mass="14440">MDHFGELKTSEILSEYFYWPHMSKNAHKCCERCLTCKLAKFSKMTHFIPCHKSDDVSHVANLFFRDVVRLHGLLRPYDYGKLKRIQEEVHQRLAMLQGQKEAQVGLDFIVMEPKPFLVAISIGS</sequence>
<protein>
    <recommendedName>
        <fullName evidence="1">Integrase zinc-binding domain-containing protein</fullName>
    </recommendedName>
</protein>
<dbReference type="AlphaFoldDB" id="A0A371EN92"/>
<dbReference type="Pfam" id="PF17921">
    <property type="entry name" value="Integrase_H2C2"/>
    <property type="match status" value="1"/>
</dbReference>
<organism evidence="2 3">
    <name type="scientific">Mucuna pruriens</name>
    <name type="common">Velvet bean</name>
    <name type="synonym">Dolichos pruriens</name>
    <dbReference type="NCBI Taxonomy" id="157652"/>
    <lineage>
        <taxon>Eukaryota</taxon>
        <taxon>Viridiplantae</taxon>
        <taxon>Streptophyta</taxon>
        <taxon>Embryophyta</taxon>
        <taxon>Tracheophyta</taxon>
        <taxon>Spermatophyta</taxon>
        <taxon>Magnoliopsida</taxon>
        <taxon>eudicotyledons</taxon>
        <taxon>Gunneridae</taxon>
        <taxon>Pentapetalae</taxon>
        <taxon>rosids</taxon>
        <taxon>fabids</taxon>
        <taxon>Fabales</taxon>
        <taxon>Fabaceae</taxon>
        <taxon>Papilionoideae</taxon>
        <taxon>50 kb inversion clade</taxon>
        <taxon>NPAAA clade</taxon>
        <taxon>indigoferoid/millettioid clade</taxon>
        <taxon>Phaseoleae</taxon>
        <taxon>Mucuna</taxon>
    </lineage>
</organism>
<dbReference type="PANTHER" id="PTHR35046:SF9">
    <property type="entry name" value="RNA-DIRECTED DNA POLYMERASE"/>
    <property type="match status" value="1"/>
</dbReference>
<feature type="non-terminal residue" evidence="2">
    <location>
        <position position="1"/>
    </location>
</feature>